<name>A0ABM1RAY9_CAMSA</name>
<keyword evidence="11" id="KW-1185">Reference proteome</keyword>
<sequence>MEMERILTIFTAIDFSGNQLHGPIPDSIGLLKELLILNLSSNAFTGHIPSSLINLTKIPSELGALSSIEMINVSHNQLVGSIPQGTQFRRQKCSSYDGNPGINGPSLKDVCRDIKAPLEPLETKEEEEESLSWDT</sequence>
<reference evidence="11" key="1">
    <citation type="journal article" date="2014" name="Nat. Commun.">
        <title>The emerging biofuel crop Camelina sativa retains a highly undifferentiated hexaploid genome structure.</title>
        <authorList>
            <person name="Kagale S."/>
            <person name="Koh C."/>
            <person name="Nixon J."/>
            <person name="Bollina V."/>
            <person name="Clarke W.E."/>
            <person name="Tuteja R."/>
            <person name="Spillane C."/>
            <person name="Robinson S.J."/>
            <person name="Links M.G."/>
            <person name="Clarke C."/>
            <person name="Higgins E.E."/>
            <person name="Huebert T."/>
            <person name="Sharpe A.G."/>
            <person name="Parkin I.A."/>
        </authorList>
    </citation>
    <scope>NUCLEOTIDE SEQUENCE [LARGE SCALE GENOMIC DNA]</scope>
    <source>
        <strain evidence="11">cv. DH55</strain>
    </source>
</reference>
<reference evidence="12" key="2">
    <citation type="submission" date="2025-08" db="UniProtKB">
        <authorList>
            <consortium name="RefSeq"/>
        </authorList>
    </citation>
    <scope>IDENTIFICATION</scope>
    <source>
        <tissue evidence="12">Leaf</tissue>
    </source>
</reference>
<evidence type="ECO:0000313" key="12">
    <source>
        <dbReference type="RefSeq" id="XP_019096177.1"/>
    </source>
</evidence>
<gene>
    <name evidence="12" type="primary">LOC104779187</name>
</gene>
<dbReference type="SUPFAM" id="SSF52058">
    <property type="entry name" value="L domain-like"/>
    <property type="match status" value="1"/>
</dbReference>
<evidence type="ECO:0000256" key="2">
    <source>
        <dbReference type="ARBA" id="ARBA00009592"/>
    </source>
</evidence>
<dbReference type="InterPro" id="IPR001611">
    <property type="entry name" value="Leu-rich_rpt"/>
</dbReference>
<evidence type="ECO:0000256" key="5">
    <source>
        <dbReference type="ARBA" id="ARBA00022692"/>
    </source>
</evidence>
<keyword evidence="9" id="KW-0675">Receptor</keyword>
<evidence type="ECO:0000256" key="10">
    <source>
        <dbReference type="ARBA" id="ARBA00023180"/>
    </source>
</evidence>
<evidence type="ECO:0000256" key="8">
    <source>
        <dbReference type="ARBA" id="ARBA00023136"/>
    </source>
</evidence>
<proteinExistence type="inferred from homology"/>
<evidence type="ECO:0000256" key="6">
    <source>
        <dbReference type="ARBA" id="ARBA00022737"/>
    </source>
</evidence>
<dbReference type="Proteomes" id="UP000694864">
    <property type="component" value="Chromosome 3"/>
</dbReference>
<dbReference type="PANTHER" id="PTHR27004">
    <property type="entry name" value="RECEPTOR-LIKE PROTEIN 12 ISOFORM X1"/>
    <property type="match status" value="1"/>
</dbReference>
<dbReference type="GeneID" id="104779187"/>
<keyword evidence="4" id="KW-0433">Leucine-rich repeat</keyword>
<dbReference type="Gene3D" id="3.80.10.10">
    <property type="entry name" value="Ribonuclease Inhibitor"/>
    <property type="match status" value="1"/>
</dbReference>
<evidence type="ECO:0000313" key="11">
    <source>
        <dbReference type="Proteomes" id="UP000694864"/>
    </source>
</evidence>
<evidence type="ECO:0000256" key="1">
    <source>
        <dbReference type="ARBA" id="ARBA00004251"/>
    </source>
</evidence>
<keyword evidence="7" id="KW-1133">Transmembrane helix</keyword>
<dbReference type="Pfam" id="PF00560">
    <property type="entry name" value="LRR_1"/>
    <property type="match status" value="2"/>
</dbReference>
<evidence type="ECO:0000256" key="9">
    <source>
        <dbReference type="ARBA" id="ARBA00023170"/>
    </source>
</evidence>
<keyword evidence="5" id="KW-0812">Transmembrane</keyword>
<comment type="similarity">
    <text evidence="2">Belongs to the RLP family.</text>
</comment>
<keyword evidence="10" id="KW-0325">Glycoprotein</keyword>
<dbReference type="RefSeq" id="XP_019096177.1">
    <property type="nucleotide sequence ID" value="XM_019240632.1"/>
</dbReference>
<evidence type="ECO:0000256" key="4">
    <source>
        <dbReference type="ARBA" id="ARBA00022614"/>
    </source>
</evidence>
<keyword evidence="6" id="KW-0677">Repeat</keyword>
<organism evidence="11 12">
    <name type="scientific">Camelina sativa</name>
    <name type="common">False flax</name>
    <name type="synonym">Myagrum sativum</name>
    <dbReference type="NCBI Taxonomy" id="90675"/>
    <lineage>
        <taxon>Eukaryota</taxon>
        <taxon>Viridiplantae</taxon>
        <taxon>Streptophyta</taxon>
        <taxon>Embryophyta</taxon>
        <taxon>Tracheophyta</taxon>
        <taxon>Spermatophyta</taxon>
        <taxon>Magnoliopsida</taxon>
        <taxon>eudicotyledons</taxon>
        <taxon>Gunneridae</taxon>
        <taxon>Pentapetalae</taxon>
        <taxon>rosids</taxon>
        <taxon>malvids</taxon>
        <taxon>Brassicales</taxon>
        <taxon>Brassicaceae</taxon>
        <taxon>Camelineae</taxon>
        <taxon>Camelina</taxon>
    </lineage>
</organism>
<evidence type="ECO:0000256" key="3">
    <source>
        <dbReference type="ARBA" id="ARBA00022475"/>
    </source>
</evidence>
<keyword evidence="3" id="KW-1003">Cell membrane</keyword>
<accession>A0ABM1RAY9</accession>
<protein>
    <submittedName>
        <fullName evidence="12">Receptor-like protein 12</fullName>
    </submittedName>
</protein>
<dbReference type="PANTHER" id="PTHR27004:SF173">
    <property type="entry name" value="RECEPTOR-LIKE PROTEIN 7"/>
    <property type="match status" value="1"/>
</dbReference>
<comment type="subcellular location">
    <subcellularLocation>
        <location evidence="1">Cell membrane</location>
        <topology evidence="1">Single-pass type I membrane protein</topology>
    </subcellularLocation>
</comment>
<evidence type="ECO:0000256" key="7">
    <source>
        <dbReference type="ARBA" id="ARBA00022989"/>
    </source>
</evidence>
<keyword evidence="8" id="KW-0472">Membrane</keyword>
<dbReference type="InterPro" id="IPR032675">
    <property type="entry name" value="LRR_dom_sf"/>
</dbReference>